<dbReference type="GO" id="GO:0004650">
    <property type="term" value="F:polygalacturonase activity"/>
    <property type="evidence" value="ECO:0007669"/>
    <property type="project" value="InterPro"/>
</dbReference>
<name>A0A2P7QNA9_9SPHN</name>
<feature type="chain" id="PRO_5015116699" evidence="5">
    <location>
        <begin position="30"/>
        <end position="466"/>
    </location>
</feature>
<dbReference type="Gene3D" id="2.160.20.10">
    <property type="entry name" value="Single-stranded right-handed beta-helix, Pectin lyase-like"/>
    <property type="match status" value="1"/>
</dbReference>
<dbReference type="EMBL" id="PXYI01000004">
    <property type="protein sequence ID" value="PSJ39434.1"/>
    <property type="molecule type" value="Genomic_DNA"/>
</dbReference>
<dbReference type="SMART" id="SM00710">
    <property type="entry name" value="PbH1"/>
    <property type="match status" value="5"/>
</dbReference>
<evidence type="ECO:0000256" key="2">
    <source>
        <dbReference type="ARBA" id="ARBA00022801"/>
    </source>
</evidence>
<keyword evidence="3 4" id="KW-0326">Glycosidase</keyword>
<dbReference type="InterPro" id="IPR000743">
    <property type="entry name" value="Glyco_hydro_28"/>
</dbReference>
<dbReference type="Proteomes" id="UP000241167">
    <property type="component" value="Unassembled WGS sequence"/>
</dbReference>
<organism evidence="7 8">
    <name type="scientific">Allosphingosinicella deserti</name>
    <dbReference type="NCBI Taxonomy" id="2116704"/>
    <lineage>
        <taxon>Bacteria</taxon>
        <taxon>Pseudomonadati</taxon>
        <taxon>Pseudomonadota</taxon>
        <taxon>Alphaproteobacteria</taxon>
        <taxon>Sphingomonadales</taxon>
        <taxon>Sphingomonadaceae</taxon>
        <taxon>Allosphingosinicella</taxon>
    </lineage>
</organism>
<dbReference type="InterPro" id="IPR024535">
    <property type="entry name" value="RHGA/B-epi-like_pectate_lyase"/>
</dbReference>
<keyword evidence="5" id="KW-0732">Signal</keyword>
<dbReference type="PANTHER" id="PTHR31339:SF9">
    <property type="entry name" value="PLASMIN AND FIBRONECTIN-BINDING PROTEIN A"/>
    <property type="match status" value="1"/>
</dbReference>
<dbReference type="InterPro" id="IPR012334">
    <property type="entry name" value="Pectin_lyas_fold"/>
</dbReference>
<evidence type="ECO:0000259" key="6">
    <source>
        <dbReference type="Pfam" id="PF12708"/>
    </source>
</evidence>
<dbReference type="Pfam" id="PF12708">
    <property type="entry name" value="Pect-lyase_RHGA_epim"/>
    <property type="match status" value="1"/>
</dbReference>
<feature type="domain" description="Rhamnogalacturonase A/B/Epimerase-like pectate lyase" evidence="6">
    <location>
        <begin position="45"/>
        <end position="98"/>
    </location>
</feature>
<comment type="caution">
    <text evidence="7">The sequence shown here is derived from an EMBL/GenBank/DDBJ whole genome shotgun (WGS) entry which is preliminary data.</text>
</comment>
<gene>
    <name evidence="7" type="ORF">C7I55_12515</name>
</gene>
<evidence type="ECO:0000256" key="1">
    <source>
        <dbReference type="ARBA" id="ARBA00008834"/>
    </source>
</evidence>
<comment type="similarity">
    <text evidence="1 4">Belongs to the glycosyl hydrolase 28 family.</text>
</comment>
<dbReference type="InterPro" id="IPR006626">
    <property type="entry name" value="PbH1"/>
</dbReference>
<accession>A0A2P7QNA9</accession>
<evidence type="ECO:0000256" key="3">
    <source>
        <dbReference type="ARBA" id="ARBA00023295"/>
    </source>
</evidence>
<dbReference type="InterPro" id="IPR051801">
    <property type="entry name" value="GH28_Enzymes"/>
</dbReference>
<evidence type="ECO:0000256" key="5">
    <source>
        <dbReference type="SAM" id="SignalP"/>
    </source>
</evidence>
<reference evidence="7 8" key="1">
    <citation type="submission" date="2018-03" db="EMBL/GenBank/DDBJ databases">
        <title>The draft genome of Sphingosinicella sp. GL-C-18.</title>
        <authorList>
            <person name="Liu L."/>
            <person name="Li L."/>
            <person name="Liang L."/>
            <person name="Zhang X."/>
            <person name="Wang T."/>
        </authorList>
    </citation>
    <scope>NUCLEOTIDE SEQUENCE [LARGE SCALE GENOMIC DNA]</scope>
    <source>
        <strain evidence="7 8">GL-C-18</strain>
    </source>
</reference>
<dbReference type="OrthoDB" id="9795222at2"/>
<dbReference type="PANTHER" id="PTHR31339">
    <property type="entry name" value="PECTIN LYASE-RELATED"/>
    <property type="match status" value="1"/>
</dbReference>
<sequence length="466" mass="50331">MVRSFGRRGFASAIATIALVFSPTPSTRAAPATAKPSSIPARTCDVTRYGAKGTRVFLDTEAFQRAIDDCARKGGGTVLVPRGEYLIGPIFLKSNIDLHLAQWSELVGITDEAPYKVTDVTKAYVTNADWIALINIADAQNVSITGGGRIDGQGQSWWDRWRAQARKNMKGGGTNRPRLVHAARSRNLNFDGVGLYNSPSFHLVVKDSEDIRVNGMRFVALAHSPNTDAIDPIDVRNMTITNNVFDVGDDVVAIKSMKRNPARPDAAVENIVIRGNKGFAGRGICIGSETIGGVRNVLVEDNDLTGSMYGIRIKTPPGRGGLVQDIVFRNNRMTDVETPMVFSGYYEGAGYDETAVAAQLAAKGGFVLGHQIYPADTDAQQPYQAGSTPWIRNVRVEGLRAVGADRAGIVVGVPERPIEGLVFKDVRVESRRGLLIRNAEVDARGLRVRATGGKALIEENGATGRR</sequence>
<proteinExistence type="inferred from homology"/>
<dbReference type="InterPro" id="IPR011050">
    <property type="entry name" value="Pectin_lyase_fold/virulence"/>
</dbReference>
<dbReference type="Pfam" id="PF00295">
    <property type="entry name" value="Glyco_hydro_28"/>
    <property type="match status" value="1"/>
</dbReference>
<evidence type="ECO:0000256" key="4">
    <source>
        <dbReference type="RuleBase" id="RU361169"/>
    </source>
</evidence>
<dbReference type="RefSeq" id="WP_106513335.1">
    <property type="nucleotide sequence ID" value="NZ_PXYI01000004.1"/>
</dbReference>
<keyword evidence="8" id="KW-1185">Reference proteome</keyword>
<dbReference type="AlphaFoldDB" id="A0A2P7QNA9"/>
<protein>
    <submittedName>
        <fullName evidence="7">Exo-poly-alpha-D-galacturonosidase</fullName>
    </submittedName>
</protein>
<evidence type="ECO:0000313" key="8">
    <source>
        <dbReference type="Proteomes" id="UP000241167"/>
    </source>
</evidence>
<feature type="signal peptide" evidence="5">
    <location>
        <begin position="1"/>
        <end position="29"/>
    </location>
</feature>
<evidence type="ECO:0000313" key="7">
    <source>
        <dbReference type="EMBL" id="PSJ39434.1"/>
    </source>
</evidence>
<dbReference type="SUPFAM" id="SSF51126">
    <property type="entry name" value="Pectin lyase-like"/>
    <property type="match status" value="1"/>
</dbReference>
<keyword evidence="2 4" id="KW-0378">Hydrolase</keyword>
<dbReference type="GO" id="GO:0005975">
    <property type="term" value="P:carbohydrate metabolic process"/>
    <property type="evidence" value="ECO:0007669"/>
    <property type="project" value="InterPro"/>
</dbReference>